<sequence length="94" mass="10612">MKLVAVFTLFSGIAMLLQSSVDCKLCSPVAKDVQQFILGSKENYISIIKKYTDNQKIIENAEILKSCVDSTLTQEEKFAAFEFVKRVNQSILCR</sequence>
<dbReference type="InterPro" id="IPR035960">
    <property type="entry name" value="Secretoglobin_sf"/>
</dbReference>
<comment type="similarity">
    <text evidence="2">Belongs to the secretoglobin family.</text>
</comment>
<proteinExistence type="inferred from homology"/>
<keyword evidence="7" id="KW-1185">Reference proteome</keyword>
<evidence type="ECO:0000313" key="7">
    <source>
        <dbReference type="Proteomes" id="UP000002280"/>
    </source>
</evidence>
<dbReference type="InParanoid" id="A0A5F8H825"/>
<dbReference type="Ensembl" id="ENSMODT00000085074.1">
    <property type="protein sequence ID" value="ENSMODP00000056115.1"/>
    <property type="gene ID" value="ENSMODG00000040634.1"/>
</dbReference>
<name>A0A5F8H825_MONDO</name>
<dbReference type="GO" id="GO:0005576">
    <property type="term" value="C:extracellular region"/>
    <property type="evidence" value="ECO:0007669"/>
    <property type="project" value="UniProtKB-SubCell"/>
</dbReference>
<dbReference type="SMART" id="SM00096">
    <property type="entry name" value="UTG"/>
    <property type="match status" value="1"/>
</dbReference>
<dbReference type="InterPro" id="IPR016126">
    <property type="entry name" value="Secretoglobin"/>
</dbReference>
<evidence type="ECO:0000256" key="2">
    <source>
        <dbReference type="ARBA" id="ARBA00008650"/>
    </source>
</evidence>
<reference evidence="6" key="2">
    <citation type="submission" date="2025-08" db="UniProtKB">
        <authorList>
            <consortium name="Ensembl"/>
        </authorList>
    </citation>
    <scope>IDENTIFICATION</scope>
</reference>
<protein>
    <submittedName>
        <fullName evidence="6">Major allergen I polypeptide chain 1-like</fullName>
    </submittedName>
</protein>
<evidence type="ECO:0000256" key="4">
    <source>
        <dbReference type="ARBA" id="ARBA00022729"/>
    </source>
</evidence>
<evidence type="ECO:0000256" key="3">
    <source>
        <dbReference type="ARBA" id="ARBA00022525"/>
    </source>
</evidence>
<evidence type="ECO:0000313" key="6">
    <source>
        <dbReference type="Ensembl" id="ENSMODP00000056115.1"/>
    </source>
</evidence>
<dbReference type="SUPFAM" id="SSF48201">
    <property type="entry name" value="Uteroglobin-like"/>
    <property type="match status" value="1"/>
</dbReference>
<dbReference type="OMA" id="NQEVIEN"/>
<dbReference type="PRINTS" id="PR00827">
    <property type="entry name" value="FELALLERGEN"/>
</dbReference>
<dbReference type="Gene3D" id="1.20.920.50">
    <property type="match status" value="1"/>
</dbReference>
<keyword evidence="3" id="KW-0964">Secreted</keyword>
<comment type="subcellular location">
    <subcellularLocation>
        <location evidence="1">Secreted</location>
    </subcellularLocation>
</comment>
<reference evidence="6 7" key="1">
    <citation type="journal article" date="2007" name="Nature">
        <title>Genome of the marsupial Monodelphis domestica reveals innovation in non-coding sequences.</title>
        <authorList>
            <person name="Mikkelsen T.S."/>
            <person name="Wakefield M.J."/>
            <person name="Aken B."/>
            <person name="Amemiya C.T."/>
            <person name="Chang J.L."/>
            <person name="Duke S."/>
            <person name="Garber M."/>
            <person name="Gentles A.J."/>
            <person name="Goodstadt L."/>
            <person name="Heger A."/>
            <person name="Jurka J."/>
            <person name="Kamal M."/>
            <person name="Mauceli E."/>
            <person name="Searle S.M."/>
            <person name="Sharpe T."/>
            <person name="Baker M.L."/>
            <person name="Batzer M.A."/>
            <person name="Benos P.V."/>
            <person name="Belov K."/>
            <person name="Clamp M."/>
            <person name="Cook A."/>
            <person name="Cuff J."/>
            <person name="Das R."/>
            <person name="Davidow L."/>
            <person name="Deakin J.E."/>
            <person name="Fazzari M.J."/>
            <person name="Glass J.L."/>
            <person name="Grabherr M."/>
            <person name="Greally J.M."/>
            <person name="Gu W."/>
            <person name="Hore T.A."/>
            <person name="Huttley G.A."/>
            <person name="Kleber M."/>
            <person name="Jirtle R.L."/>
            <person name="Koina E."/>
            <person name="Lee J.T."/>
            <person name="Mahony S."/>
            <person name="Marra M.A."/>
            <person name="Miller R.D."/>
            <person name="Nicholls R.D."/>
            <person name="Oda M."/>
            <person name="Papenfuss A.T."/>
            <person name="Parra Z.E."/>
            <person name="Pollock D.D."/>
            <person name="Ray D.A."/>
            <person name="Schein J.E."/>
            <person name="Speed T.P."/>
            <person name="Thompson K."/>
            <person name="VandeBerg J.L."/>
            <person name="Wade C.M."/>
            <person name="Walker J.A."/>
            <person name="Waters P.D."/>
            <person name="Webber C."/>
            <person name="Weidman J.R."/>
            <person name="Xie X."/>
            <person name="Zody M.C."/>
            <person name="Baldwin J."/>
            <person name="Abdouelleil A."/>
            <person name="Abdulkadir J."/>
            <person name="Abebe A."/>
            <person name="Abera B."/>
            <person name="Abreu J."/>
            <person name="Acer S.C."/>
            <person name="Aftuck L."/>
            <person name="Alexander A."/>
            <person name="An P."/>
            <person name="Anderson E."/>
            <person name="Anderson S."/>
            <person name="Arachi H."/>
            <person name="Azer M."/>
            <person name="Bachantsang P."/>
            <person name="Barry A."/>
            <person name="Bayul T."/>
            <person name="Berlin A."/>
            <person name="Bessette D."/>
            <person name="Bloom T."/>
            <person name="Bloom T."/>
            <person name="Boguslavskiy L."/>
            <person name="Bonnet C."/>
            <person name="Boukhgalter B."/>
            <person name="Bourzgui I."/>
            <person name="Brown A."/>
            <person name="Cahill P."/>
            <person name="Channer S."/>
            <person name="Cheshatsang Y."/>
            <person name="Chuda L."/>
            <person name="Citroen M."/>
            <person name="Collymore A."/>
            <person name="Cooke P."/>
            <person name="Costello M."/>
            <person name="D'Aco K."/>
            <person name="Daza R."/>
            <person name="De Haan G."/>
            <person name="DeGray S."/>
            <person name="DeMaso C."/>
            <person name="Dhargay N."/>
            <person name="Dooley K."/>
            <person name="Dooley E."/>
            <person name="Doricent M."/>
            <person name="Dorje P."/>
            <person name="Dorjee K."/>
            <person name="Dupes A."/>
            <person name="Elong R."/>
            <person name="Falk J."/>
            <person name="Farina A."/>
            <person name="Faro S."/>
            <person name="Ferguson D."/>
            <person name="Fisher S."/>
            <person name="Foley C.D."/>
            <person name="Franke A."/>
            <person name="Friedrich D."/>
            <person name="Gadbois L."/>
            <person name="Gearin G."/>
            <person name="Gearin C.R."/>
            <person name="Giannoukos G."/>
            <person name="Goode T."/>
            <person name="Graham J."/>
            <person name="Grandbois E."/>
            <person name="Grewal S."/>
            <person name="Gyaltsen K."/>
            <person name="Hafez N."/>
            <person name="Hagos B."/>
            <person name="Hall J."/>
            <person name="Henson C."/>
            <person name="Hollinger A."/>
            <person name="Honan T."/>
            <person name="Huard M.D."/>
            <person name="Hughes L."/>
            <person name="Hurhula B."/>
            <person name="Husby M.E."/>
            <person name="Kamat A."/>
            <person name="Kanga B."/>
            <person name="Kashin S."/>
            <person name="Khazanovich D."/>
            <person name="Kisner P."/>
            <person name="Lance K."/>
            <person name="Lara M."/>
            <person name="Lee W."/>
            <person name="Lennon N."/>
            <person name="Letendre F."/>
            <person name="LeVine R."/>
            <person name="Lipovsky A."/>
            <person name="Liu X."/>
            <person name="Liu J."/>
            <person name="Liu S."/>
            <person name="Lokyitsang T."/>
            <person name="Lokyitsang Y."/>
            <person name="Lubonja R."/>
            <person name="Lui A."/>
            <person name="MacDonald P."/>
            <person name="Magnisalis V."/>
            <person name="Maru K."/>
            <person name="Matthews C."/>
            <person name="McCusker W."/>
            <person name="McDonough S."/>
            <person name="Mehta T."/>
            <person name="Meldrim J."/>
            <person name="Meneus L."/>
            <person name="Mihai O."/>
            <person name="Mihalev A."/>
            <person name="Mihova T."/>
            <person name="Mittelman R."/>
            <person name="Mlenga V."/>
            <person name="Montmayeur A."/>
            <person name="Mulrain L."/>
            <person name="Navidi A."/>
            <person name="Naylor J."/>
            <person name="Negash T."/>
            <person name="Nguyen T."/>
            <person name="Nguyen N."/>
            <person name="Nicol R."/>
            <person name="Norbu C."/>
            <person name="Norbu N."/>
            <person name="Novod N."/>
            <person name="O'Neill B."/>
            <person name="Osman S."/>
            <person name="Markiewicz E."/>
            <person name="Oyono O.L."/>
            <person name="Patti C."/>
            <person name="Phunkhang P."/>
            <person name="Pierre F."/>
            <person name="Priest M."/>
            <person name="Raghuraman S."/>
            <person name="Rege F."/>
            <person name="Reyes R."/>
            <person name="Rise C."/>
            <person name="Rogov P."/>
            <person name="Ross K."/>
            <person name="Ryan E."/>
            <person name="Settipalli S."/>
            <person name="Shea T."/>
            <person name="Sherpa N."/>
            <person name="Shi L."/>
            <person name="Shih D."/>
            <person name="Sparrow T."/>
            <person name="Spaulding J."/>
            <person name="Stalker J."/>
            <person name="Stange-Thomann N."/>
            <person name="Stavropoulos S."/>
            <person name="Stone C."/>
            <person name="Strader C."/>
            <person name="Tesfaye S."/>
            <person name="Thomson T."/>
            <person name="Thoulutsang Y."/>
            <person name="Thoulutsang D."/>
            <person name="Topham K."/>
            <person name="Topping I."/>
            <person name="Tsamla T."/>
            <person name="Vassiliev H."/>
            <person name="Vo A."/>
            <person name="Wangchuk T."/>
            <person name="Wangdi T."/>
            <person name="Weiand M."/>
            <person name="Wilkinson J."/>
            <person name="Wilson A."/>
            <person name="Yadav S."/>
            <person name="Young G."/>
            <person name="Yu Q."/>
            <person name="Zembek L."/>
            <person name="Zhong D."/>
            <person name="Zimmer A."/>
            <person name="Zwirko Z."/>
            <person name="Jaffe D.B."/>
            <person name="Alvarez P."/>
            <person name="Brockman W."/>
            <person name="Butler J."/>
            <person name="Chin C."/>
            <person name="Gnerre S."/>
            <person name="MacCallum I."/>
            <person name="Graves J.A."/>
            <person name="Ponting C.P."/>
            <person name="Breen M."/>
            <person name="Samollow P.B."/>
            <person name="Lander E.S."/>
            <person name="Lindblad-Toh K."/>
        </authorList>
    </citation>
    <scope>NUCLEOTIDE SEQUENCE [LARGE SCALE GENOMIC DNA]</scope>
</reference>
<keyword evidence="4 5" id="KW-0732">Signal</keyword>
<evidence type="ECO:0000256" key="1">
    <source>
        <dbReference type="ARBA" id="ARBA00004613"/>
    </source>
</evidence>
<dbReference type="Pfam" id="PF01099">
    <property type="entry name" value="Uteroglobin"/>
    <property type="match status" value="1"/>
</dbReference>
<dbReference type="Proteomes" id="UP000002280">
    <property type="component" value="Chromosome 1"/>
</dbReference>
<dbReference type="InterPro" id="IPR006178">
    <property type="entry name" value="CH1-like"/>
</dbReference>
<dbReference type="Bgee" id="ENSMODG00000040634">
    <property type="expression patterns" value="Expressed in skeletal muscle tissue and 4 other cell types or tissues"/>
</dbReference>
<dbReference type="PANTHER" id="PTHR21226:SF8">
    <property type="entry name" value="ABPA10-RELATED"/>
    <property type="match status" value="1"/>
</dbReference>
<organism evidence="6 7">
    <name type="scientific">Monodelphis domestica</name>
    <name type="common">Gray short-tailed opossum</name>
    <dbReference type="NCBI Taxonomy" id="13616"/>
    <lineage>
        <taxon>Eukaryota</taxon>
        <taxon>Metazoa</taxon>
        <taxon>Chordata</taxon>
        <taxon>Craniata</taxon>
        <taxon>Vertebrata</taxon>
        <taxon>Euteleostomi</taxon>
        <taxon>Mammalia</taxon>
        <taxon>Metatheria</taxon>
        <taxon>Didelphimorphia</taxon>
        <taxon>Didelphidae</taxon>
        <taxon>Monodelphis</taxon>
    </lineage>
</organism>
<feature type="signal peptide" evidence="5">
    <location>
        <begin position="1"/>
        <end position="19"/>
    </location>
</feature>
<evidence type="ECO:0000256" key="5">
    <source>
        <dbReference type="SAM" id="SignalP"/>
    </source>
</evidence>
<dbReference type="InterPro" id="IPR053723">
    <property type="entry name" value="Secretoglobin_Domain_sf"/>
</dbReference>
<dbReference type="AlphaFoldDB" id="A0A5F8H825"/>
<dbReference type="PROSITE" id="PS51311">
    <property type="entry name" value="SCGB"/>
    <property type="match status" value="1"/>
</dbReference>
<accession>A0A5F8H825</accession>
<dbReference type="PANTHER" id="PTHR21226">
    <property type="entry name" value="ABPA10-RELATED"/>
    <property type="match status" value="1"/>
</dbReference>
<reference evidence="6" key="3">
    <citation type="submission" date="2025-09" db="UniProtKB">
        <authorList>
            <consortium name="Ensembl"/>
        </authorList>
    </citation>
    <scope>IDENTIFICATION</scope>
</reference>
<feature type="chain" id="PRO_5023894939" evidence="5">
    <location>
        <begin position="20"/>
        <end position="94"/>
    </location>
</feature>